<evidence type="ECO:0000256" key="7">
    <source>
        <dbReference type="ARBA" id="ARBA00022723"/>
    </source>
</evidence>
<dbReference type="GO" id="GO:0009328">
    <property type="term" value="C:phenylalanine-tRNA ligase complex"/>
    <property type="evidence" value="ECO:0007669"/>
    <property type="project" value="TreeGrafter"/>
</dbReference>
<evidence type="ECO:0000259" key="19">
    <source>
        <dbReference type="PROSITE" id="PS51447"/>
    </source>
</evidence>
<comment type="caution">
    <text evidence="21">The sequence shown here is derived from an EMBL/GenBank/DDBJ whole genome shotgun (WGS) entry which is preliminary data.</text>
</comment>
<evidence type="ECO:0000313" key="22">
    <source>
        <dbReference type="Proteomes" id="UP000017081"/>
    </source>
</evidence>
<comment type="subcellular location">
    <subcellularLocation>
        <location evidence="1 15">Cytoplasm</location>
    </subcellularLocation>
</comment>
<dbReference type="eggNOG" id="COG0072">
    <property type="taxonomic scope" value="Bacteria"/>
</dbReference>
<dbReference type="InterPro" id="IPR045864">
    <property type="entry name" value="aa-tRNA-synth_II/BPL/LPL"/>
</dbReference>
<dbReference type="InterPro" id="IPR045060">
    <property type="entry name" value="Phe-tRNA-ligase_IIc_bsu"/>
</dbReference>
<keyword evidence="10 15" id="KW-0460">Magnesium</keyword>
<dbReference type="SMART" id="SM00874">
    <property type="entry name" value="B5"/>
    <property type="match status" value="1"/>
</dbReference>
<dbReference type="PROSITE" id="PS51447">
    <property type="entry name" value="FDX_ACB"/>
    <property type="match status" value="1"/>
</dbReference>
<comment type="similarity">
    <text evidence="2 15">Belongs to the phenylalanyl-tRNA synthetase beta subunit family. Type 1 subfamily.</text>
</comment>
<evidence type="ECO:0000256" key="1">
    <source>
        <dbReference type="ARBA" id="ARBA00004496"/>
    </source>
</evidence>
<dbReference type="GO" id="GO:0000049">
    <property type="term" value="F:tRNA binding"/>
    <property type="evidence" value="ECO:0007669"/>
    <property type="project" value="UniProtKB-UniRule"/>
</dbReference>
<dbReference type="InterPro" id="IPR033714">
    <property type="entry name" value="tRNA_bind_bactPheRS"/>
</dbReference>
<evidence type="ECO:0000256" key="2">
    <source>
        <dbReference type="ARBA" id="ARBA00008653"/>
    </source>
</evidence>
<evidence type="ECO:0000256" key="5">
    <source>
        <dbReference type="ARBA" id="ARBA00022555"/>
    </source>
</evidence>
<evidence type="ECO:0000256" key="17">
    <source>
        <dbReference type="SAM" id="Coils"/>
    </source>
</evidence>
<keyword evidence="11 16" id="KW-0694">RNA-binding</keyword>
<dbReference type="CDD" id="cd00769">
    <property type="entry name" value="PheRS_beta_core"/>
    <property type="match status" value="1"/>
</dbReference>
<dbReference type="InterPro" id="IPR005121">
    <property type="entry name" value="Fdx_antiC-bd"/>
</dbReference>
<dbReference type="FunFam" id="3.50.40.10:FF:000001">
    <property type="entry name" value="Phenylalanine--tRNA ligase beta subunit"/>
    <property type="match status" value="1"/>
</dbReference>
<dbReference type="SUPFAM" id="SSF50249">
    <property type="entry name" value="Nucleic acid-binding proteins"/>
    <property type="match status" value="1"/>
</dbReference>
<feature type="domain" description="FDX-ACB" evidence="19">
    <location>
        <begin position="704"/>
        <end position="796"/>
    </location>
</feature>
<feature type="domain" description="B5" evidence="20">
    <location>
        <begin position="403"/>
        <end position="479"/>
    </location>
</feature>
<dbReference type="AlphaFoldDB" id="U7VAV0"/>
<dbReference type="Pfam" id="PF03483">
    <property type="entry name" value="B3_4"/>
    <property type="match status" value="1"/>
</dbReference>
<dbReference type="InterPro" id="IPR020825">
    <property type="entry name" value="Phe-tRNA_synthase-like_B3/B4"/>
</dbReference>
<dbReference type="PROSITE" id="PS50886">
    <property type="entry name" value="TRBD"/>
    <property type="match status" value="1"/>
</dbReference>
<evidence type="ECO:0000259" key="20">
    <source>
        <dbReference type="PROSITE" id="PS51483"/>
    </source>
</evidence>
<feature type="coiled-coil region" evidence="17">
    <location>
        <begin position="11"/>
        <end position="38"/>
    </location>
</feature>
<comment type="subunit">
    <text evidence="3 15">Tetramer of two alpha and two beta subunits.</text>
</comment>
<dbReference type="Gene3D" id="3.30.56.10">
    <property type="match status" value="2"/>
</dbReference>
<comment type="cofactor">
    <cofactor evidence="15">
        <name>Mg(2+)</name>
        <dbReference type="ChEBI" id="CHEBI:18420"/>
    </cofactor>
    <text evidence="15">Binds 2 magnesium ions per tetramer.</text>
</comment>
<dbReference type="InterPro" id="IPR041616">
    <property type="entry name" value="PheRS_beta_core"/>
</dbReference>
<keyword evidence="12 15" id="KW-0648">Protein biosynthesis</keyword>
<feature type="binding site" evidence="15">
    <location>
        <position position="466"/>
    </location>
    <ligand>
        <name>Mg(2+)</name>
        <dbReference type="ChEBI" id="CHEBI:18420"/>
        <note>shared with alpha subunit</note>
    </ligand>
</feature>
<evidence type="ECO:0000259" key="18">
    <source>
        <dbReference type="PROSITE" id="PS50886"/>
    </source>
</evidence>
<evidence type="ECO:0000313" key="21">
    <source>
        <dbReference type="EMBL" id="ERT68842.1"/>
    </source>
</evidence>
<dbReference type="SUPFAM" id="SSF46955">
    <property type="entry name" value="Putative DNA-binding domain"/>
    <property type="match status" value="1"/>
</dbReference>
<evidence type="ECO:0000256" key="6">
    <source>
        <dbReference type="ARBA" id="ARBA00022598"/>
    </source>
</evidence>
<evidence type="ECO:0000256" key="11">
    <source>
        <dbReference type="ARBA" id="ARBA00022884"/>
    </source>
</evidence>
<dbReference type="SUPFAM" id="SSF54991">
    <property type="entry name" value="Anticodon-binding domain of PheRS"/>
    <property type="match status" value="1"/>
</dbReference>
<name>U7VAV0_9FUSO</name>
<evidence type="ECO:0000256" key="14">
    <source>
        <dbReference type="ARBA" id="ARBA00049255"/>
    </source>
</evidence>
<keyword evidence="17" id="KW-0175">Coiled coil</keyword>
<dbReference type="NCBIfam" id="NF045760">
    <property type="entry name" value="YtpR"/>
    <property type="match status" value="1"/>
</dbReference>
<dbReference type="HOGENOM" id="CLU_016891_0_0_0"/>
<sequence length="797" mass="90011">MLISLDWLKQYVDIKEDIKELENTLTMIGQEVEAIEEQGKELAKVVIGQITEYGKHPEAEKLTLLKVNIGEEEELQIVCGAPNHKLGDKVVVATIGAVLPGDFKIKKSKIRGVESQGMLCSEVELGLGNDGDGIIILPEDAPLGVEYRVYKKLNDVIFELEITPNRPDCLSYIGIAREIAAYYGRKIKCPEFESKKIIESINTGHIDVRIEDKERCKRFSGKVIKNIKVQESPEWLKNRLISMGLKPINNVVDATNYILFECNQPLHAYDLTKINDRKIIVRKSLNGEKIVTLDGVERELNKGELIIADAEKPLGIAGIMGGESSKVTEETTEIFLECAYFTPENIRKTSKELGLSSDSSYRFERGLDIENTAEVLERAADLISQLTGGEVLEGCIDKYIEKYEKIEIPLNIEKLRKFMGKNIEIDVVGKILTNLGINIKTLNSTTIIATPPSYRGDLTRTADLYEEIIRMYGFDNIENKMPEENIRPGVKDSMTVVVDEAKEILAKLGLQEVINYSFISKDAIKMLGITEPTLEITNPISDDMAVMRPTLIYSLLSNVRDNLNRNQNGLRFFEVSRVFTPKEDGLANETLRTSIALAGKTFKTLWDPKPEAMDFYTLKGFVEKFLEYMGVTRYQLDRSEDNNFHPGRSADIRIGKVKIGTFGEIHPELAENMDIKRERAYVAELDLTTLLNYRAKKVKYERIVKYPEVTRDLAVVLDRDVLVGKMLEDIKKSSNLIESVAIFDVYQGEKIEADKKSVAISIVLRKKDGTLEESDINITVDKILKLIAKNYNGEIRQ</sequence>
<dbReference type="Pfam" id="PF01588">
    <property type="entry name" value="tRNA_bind"/>
    <property type="match status" value="1"/>
</dbReference>
<dbReference type="SMART" id="SM00873">
    <property type="entry name" value="B3_4"/>
    <property type="match status" value="1"/>
</dbReference>
<dbReference type="FunFam" id="3.30.930.10:FF:000022">
    <property type="entry name" value="Phenylalanine--tRNA ligase beta subunit"/>
    <property type="match status" value="1"/>
</dbReference>
<evidence type="ECO:0000256" key="8">
    <source>
        <dbReference type="ARBA" id="ARBA00022741"/>
    </source>
</evidence>
<feature type="binding site" evidence="15">
    <location>
        <position position="457"/>
    </location>
    <ligand>
        <name>Mg(2+)</name>
        <dbReference type="ChEBI" id="CHEBI:18420"/>
        <note>shared with alpha subunit</note>
    </ligand>
</feature>
<dbReference type="NCBIfam" id="TIGR00472">
    <property type="entry name" value="pheT_bact"/>
    <property type="match status" value="1"/>
</dbReference>
<dbReference type="EMBL" id="AXZF01000044">
    <property type="protein sequence ID" value="ERT68842.1"/>
    <property type="molecule type" value="Genomic_DNA"/>
</dbReference>
<evidence type="ECO:0000256" key="15">
    <source>
        <dbReference type="HAMAP-Rule" id="MF_00283"/>
    </source>
</evidence>
<dbReference type="HAMAP" id="MF_00283">
    <property type="entry name" value="Phe_tRNA_synth_beta1"/>
    <property type="match status" value="1"/>
</dbReference>
<dbReference type="InterPro" id="IPR002547">
    <property type="entry name" value="tRNA-bd_dom"/>
</dbReference>
<dbReference type="EC" id="6.1.1.20" evidence="15"/>
<keyword evidence="22" id="KW-1185">Reference proteome</keyword>
<dbReference type="InterPro" id="IPR036690">
    <property type="entry name" value="Fdx_antiC-bd_sf"/>
</dbReference>
<dbReference type="InterPro" id="IPR012340">
    <property type="entry name" value="NA-bd_OB-fold"/>
</dbReference>
<dbReference type="SUPFAM" id="SSF56037">
    <property type="entry name" value="PheT/TilS domain"/>
    <property type="match status" value="1"/>
</dbReference>
<proteinExistence type="inferred from homology"/>
<dbReference type="SMART" id="SM00896">
    <property type="entry name" value="FDX-ACB"/>
    <property type="match status" value="1"/>
</dbReference>
<dbReference type="Gene3D" id="3.30.930.10">
    <property type="entry name" value="Bira Bifunctional Protein, Domain 2"/>
    <property type="match status" value="1"/>
</dbReference>
<feature type="domain" description="TRNA-binding" evidence="18">
    <location>
        <begin position="39"/>
        <end position="148"/>
    </location>
</feature>
<feature type="binding site" evidence="15">
    <location>
        <position position="463"/>
    </location>
    <ligand>
        <name>Mg(2+)</name>
        <dbReference type="ChEBI" id="CHEBI:18420"/>
        <note>shared with alpha subunit</note>
    </ligand>
</feature>
<dbReference type="GO" id="GO:0004826">
    <property type="term" value="F:phenylalanine-tRNA ligase activity"/>
    <property type="evidence" value="ECO:0007669"/>
    <property type="project" value="UniProtKB-UniRule"/>
</dbReference>
<keyword evidence="13 15" id="KW-0030">Aminoacyl-tRNA synthetase</keyword>
<dbReference type="GO" id="GO:0006432">
    <property type="term" value="P:phenylalanyl-tRNA aminoacylation"/>
    <property type="evidence" value="ECO:0007669"/>
    <property type="project" value="UniProtKB-UniRule"/>
</dbReference>
<dbReference type="Gene3D" id="2.40.50.140">
    <property type="entry name" value="Nucleic acid-binding proteins"/>
    <property type="match status" value="1"/>
</dbReference>
<accession>U7VAV0</accession>
<dbReference type="InterPro" id="IPR005146">
    <property type="entry name" value="B3/B4_tRNA-bd"/>
</dbReference>
<dbReference type="Gene3D" id="3.50.40.10">
    <property type="entry name" value="Phenylalanyl-trna Synthetase, Chain B, domain 3"/>
    <property type="match status" value="1"/>
</dbReference>
<organism evidence="21 22">
    <name type="scientific">Cetobacterium somerae ATCC BAA-474</name>
    <dbReference type="NCBI Taxonomy" id="1319815"/>
    <lineage>
        <taxon>Bacteria</taxon>
        <taxon>Fusobacteriati</taxon>
        <taxon>Fusobacteriota</taxon>
        <taxon>Fusobacteriia</taxon>
        <taxon>Fusobacteriales</taxon>
        <taxon>Fusobacteriaceae</taxon>
        <taxon>Cetobacterium</taxon>
    </lineage>
</organism>
<dbReference type="CDD" id="cd02796">
    <property type="entry name" value="tRNA_bind_bactPheRS"/>
    <property type="match status" value="1"/>
</dbReference>
<evidence type="ECO:0000256" key="3">
    <source>
        <dbReference type="ARBA" id="ARBA00011209"/>
    </source>
</evidence>
<dbReference type="InterPro" id="IPR004532">
    <property type="entry name" value="Phe-tRNA-ligase_IIc_bsu_bact"/>
</dbReference>
<dbReference type="FunFam" id="2.40.50.140:FF:000045">
    <property type="entry name" value="Phenylalanine--tRNA ligase beta subunit"/>
    <property type="match status" value="1"/>
</dbReference>
<dbReference type="FunFam" id="3.30.70.380:FF:000001">
    <property type="entry name" value="Phenylalanine--tRNA ligase beta subunit"/>
    <property type="match status" value="1"/>
</dbReference>
<dbReference type="SUPFAM" id="SSF55681">
    <property type="entry name" value="Class II aaRS and biotin synthetases"/>
    <property type="match status" value="1"/>
</dbReference>
<evidence type="ECO:0000256" key="12">
    <source>
        <dbReference type="ARBA" id="ARBA00022917"/>
    </source>
</evidence>
<dbReference type="RefSeq" id="WP_023050786.1">
    <property type="nucleotide sequence ID" value="NZ_CP173065.2"/>
</dbReference>
<evidence type="ECO:0000256" key="13">
    <source>
        <dbReference type="ARBA" id="ARBA00023146"/>
    </source>
</evidence>
<dbReference type="GO" id="GO:0005524">
    <property type="term" value="F:ATP binding"/>
    <property type="evidence" value="ECO:0007669"/>
    <property type="project" value="UniProtKB-UniRule"/>
</dbReference>
<dbReference type="PROSITE" id="PS51483">
    <property type="entry name" value="B5"/>
    <property type="match status" value="1"/>
</dbReference>
<feature type="binding site" evidence="15">
    <location>
        <position position="467"/>
    </location>
    <ligand>
        <name>Mg(2+)</name>
        <dbReference type="ChEBI" id="CHEBI:18420"/>
        <note>shared with alpha subunit</note>
    </ligand>
</feature>
<comment type="catalytic activity">
    <reaction evidence="14 15">
        <text>tRNA(Phe) + L-phenylalanine + ATP = L-phenylalanyl-tRNA(Phe) + AMP + diphosphate + H(+)</text>
        <dbReference type="Rhea" id="RHEA:19413"/>
        <dbReference type="Rhea" id="RHEA-COMP:9668"/>
        <dbReference type="Rhea" id="RHEA-COMP:9699"/>
        <dbReference type="ChEBI" id="CHEBI:15378"/>
        <dbReference type="ChEBI" id="CHEBI:30616"/>
        <dbReference type="ChEBI" id="CHEBI:33019"/>
        <dbReference type="ChEBI" id="CHEBI:58095"/>
        <dbReference type="ChEBI" id="CHEBI:78442"/>
        <dbReference type="ChEBI" id="CHEBI:78531"/>
        <dbReference type="ChEBI" id="CHEBI:456215"/>
        <dbReference type="EC" id="6.1.1.20"/>
    </reaction>
</comment>
<dbReference type="InterPro" id="IPR009061">
    <property type="entry name" value="DNA-bd_dom_put_sf"/>
</dbReference>
<evidence type="ECO:0000256" key="10">
    <source>
        <dbReference type="ARBA" id="ARBA00022842"/>
    </source>
</evidence>
<dbReference type="Pfam" id="PF17759">
    <property type="entry name" value="tRNA_synthFbeta"/>
    <property type="match status" value="1"/>
</dbReference>
<dbReference type="STRING" id="1319815.HMPREF0202_01247"/>
<keyword evidence="4 15" id="KW-0963">Cytoplasm</keyword>
<dbReference type="Pfam" id="PF03147">
    <property type="entry name" value="FDX-ACB"/>
    <property type="match status" value="1"/>
</dbReference>
<dbReference type="Proteomes" id="UP000017081">
    <property type="component" value="Unassembled WGS sequence"/>
</dbReference>
<dbReference type="PANTHER" id="PTHR10947:SF0">
    <property type="entry name" value="PHENYLALANINE--TRNA LIGASE BETA SUBUNIT"/>
    <property type="match status" value="1"/>
</dbReference>
<evidence type="ECO:0000256" key="16">
    <source>
        <dbReference type="PROSITE-ProRule" id="PRU00209"/>
    </source>
</evidence>
<protein>
    <recommendedName>
        <fullName evidence="15">Phenylalanine--tRNA ligase beta subunit</fullName>
        <ecNumber evidence="15">6.1.1.20</ecNumber>
    </recommendedName>
    <alternativeName>
        <fullName evidence="15">Phenylalanyl-tRNA synthetase beta subunit</fullName>
        <shortName evidence="15">PheRS</shortName>
    </alternativeName>
</protein>
<dbReference type="Pfam" id="PF03484">
    <property type="entry name" value="B5"/>
    <property type="match status" value="1"/>
</dbReference>
<keyword evidence="6 15" id="KW-0436">Ligase</keyword>
<dbReference type="PATRIC" id="fig|1319815.3.peg.1200"/>
<dbReference type="Gene3D" id="3.30.70.380">
    <property type="entry name" value="Ferrodoxin-fold anticodon-binding domain"/>
    <property type="match status" value="1"/>
</dbReference>
<evidence type="ECO:0000256" key="9">
    <source>
        <dbReference type="ARBA" id="ARBA00022840"/>
    </source>
</evidence>
<keyword evidence="5 16" id="KW-0820">tRNA-binding</keyword>
<reference evidence="21 22" key="1">
    <citation type="submission" date="2013-08" db="EMBL/GenBank/DDBJ databases">
        <authorList>
            <person name="Weinstock G."/>
            <person name="Sodergren E."/>
            <person name="Wylie T."/>
            <person name="Fulton L."/>
            <person name="Fulton R."/>
            <person name="Fronick C."/>
            <person name="O'Laughlin M."/>
            <person name="Godfrey J."/>
            <person name="Miner T."/>
            <person name="Herter B."/>
            <person name="Appelbaum E."/>
            <person name="Cordes M."/>
            <person name="Lek S."/>
            <person name="Wollam A."/>
            <person name="Pepin K.H."/>
            <person name="Palsikar V.B."/>
            <person name="Mitreva M."/>
            <person name="Wilson R.K."/>
        </authorList>
    </citation>
    <scope>NUCLEOTIDE SEQUENCE [LARGE SCALE GENOMIC DNA]</scope>
    <source>
        <strain evidence="21 22">ATCC BAA-474</strain>
    </source>
</reference>
<keyword evidence="9 15" id="KW-0067">ATP-binding</keyword>
<evidence type="ECO:0000256" key="4">
    <source>
        <dbReference type="ARBA" id="ARBA00022490"/>
    </source>
</evidence>
<gene>
    <name evidence="15" type="primary">pheT</name>
    <name evidence="21" type="ORF">HMPREF0202_01247</name>
</gene>
<dbReference type="PANTHER" id="PTHR10947">
    <property type="entry name" value="PHENYLALANYL-TRNA SYNTHETASE BETA CHAIN AND LEUCINE-RICH REPEAT-CONTAINING PROTEIN 47"/>
    <property type="match status" value="1"/>
</dbReference>
<dbReference type="GO" id="GO:0000287">
    <property type="term" value="F:magnesium ion binding"/>
    <property type="evidence" value="ECO:0007669"/>
    <property type="project" value="UniProtKB-UniRule"/>
</dbReference>
<keyword evidence="7 15" id="KW-0479">Metal-binding</keyword>
<dbReference type="InterPro" id="IPR005147">
    <property type="entry name" value="tRNA_synthase_B5-dom"/>
</dbReference>
<keyword evidence="8 15" id="KW-0547">Nucleotide-binding</keyword>